<reference evidence="3" key="1">
    <citation type="journal article" date="2019" name="Int. J. Syst. Evol. Microbiol.">
        <title>The Global Catalogue of Microorganisms (GCM) 10K type strain sequencing project: providing services to taxonomists for standard genome sequencing and annotation.</title>
        <authorList>
            <consortium name="The Broad Institute Genomics Platform"/>
            <consortium name="The Broad Institute Genome Sequencing Center for Infectious Disease"/>
            <person name="Wu L."/>
            <person name="Ma J."/>
        </authorList>
    </citation>
    <scope>NUCLEOTIDE SEQUENCE [LARGE SCALE GENOMIC DNA]</scope>
    <source>
        <strain evidence="3">KCTC 42742</strain>
    </source>
</reference>
<keyword evidence="2" id="KW-0808">Transferase</keyword>
<evidence type="ECO:0000259" key="1">
    <source>
        <dbReference type="Pfam" id="PF00535"/>
    </source>
</evidence>
<comment type="caution">
    <text evidence="2">The sequence shown here is derived from an EMBL/GenBank/DDBJ whole genome shotgun (WGS) entry which is preliminary data.</text>
</comment>
<dbReference type="Gene3D" id="3.90.550.10">
    <property type="entry name" value="Spore Coat Polysaccharide Biosynthesis Protein SpsA, Chain A"/>
    <property type="match status" value="1"/>
</dbReference>
<dbReference type="RefSeq" id="WP_386089956.1">
    <property type="nucleotide sequence ID" value="NZ_JBHRXN010000012.1"/>
</dbReference>
<evidence type="ECO:0000313" key="3">
    <source>
        <dbReference type="Proteomes" id="UP001595741"/>
    </source>
</evidence>
<name>A0ABV7RHV4_9NEIS</name>
<dbReference type="EMBL" id="JBHRXN010000012">
    <property type="protein sequence ID" value="MFC3531901.1"/>
    <property type="molecule type" value="Genomic_DNA"/>
</dbReference>
<dbReference type="GO" id="GO:0016757">
    <property type="term" value="F:glycosyltransferase activity"/>
    <property type="evidence" value="ECO:0007669"/>
    <property type="project" value="UniProtKB-KW"/>
</dbReference>
<dbReference type="EC" id="2.4.-.-" evidence="2"/>
<accession>A0ABV7RHV4</accession>
<proteinExistence type="predicted"/>
<sequence length="285" mass="32505">MTKTVSTIVIYCNPIDQIKTVLACCASITGNTVFVVDNSPTNKFQELCLSFGAQYIHTPSNPGFGASHNLAKEKFPDYDTYLIVNPDVHFSSDDAIKLIDFINKNHDVVCVVPKVIYPDGQLQRLCKLLPSPLNLFVRRFAKKLADKLDNNFELRWFSYNVAVAIPYASGCFMAVRAEIFRKIGGFDERFFMYLEDTDLSRRLSQHGKIIFYPDAIITHEFAKASYKNKRLLLVHIKSAVQYFNKWGWFFDRERNQINSEAVAKIRAVMAEAKTANPKCTESSSR</sequence>
<evidence type="ECO:0000313" key="2">
    <source>
        <dbReference type="EMBL" id="MFC3531901.1"/>
    </source>
</evidence>
<dbReference type="Pfam" id="PF00535">
    <property type="entry name" value="Glycos_transf_2"/>
    <property type="match status" value="1"/>
</dbReference>
<organism evidence="2 3">
    <name type="scientific">Vogesella facilis</name>
    <dbReference type="NCBI Taxonomy" id="1655232"/>
    <lineage>
        <taxon>Bacteria</taxon>
        <taxon>Pseudomonadati</taxon>
        <taxon>Pseudomonadota</taxon>
        <taxon>Betaproteobacteria</taxon>
        <taxon>Neisseriales</taxon>
        <taxon>Chromobacteriaceae</taxon>
        <taxon>Vogesella</taxon>
    </lineage>
</organism>
<dbReference type="PANTHER" id="PTHR43179">
    <property type="entry name" value="RHAMNOSYLTRANSFERASE WBBL"/>
    <property type="match status" value="1"/>
</dbReference>
<dbReference type="InterPro" id="IPR029044">
    <property type="entry name" value="Nucleotide-diphossugar_trans"/>
</dbReference>
<gene>
    <name evidence="2" type="ORF">ACFOLG_06840</name>
</gene>
<dbReference type="InterPro" id="IPR001173">
    <property type="entry name" value="Glyco_trans_2-like"/>
</dbReference>
<dbReference type="SUPFAM" id="SSF53448">
    <property type="entry name" value="Nucleotide-diphospho-sugar transferases"/>
    <property type="match status" value="1"/>
</dbReference>
<keyword evidence="3" id="KW-1185">Reference proteome</keyword>
<feature type="domain" description="Glycosyltransferase 2-like" evidence="1">
    <location>
        <begin position="6"/>
        <end position="180"/>
    </location>
</feature>
<dbReference type="Proteomes" id="UP001595741">
    <property type="component" value="Unassembled WGS sequence"/>
</dbReference>
<keyword evidence="2" id="KW-0328">Glycosyltransferase</keyword>
<dbReference type="PANTHER" id="PTHR43179:SF10">
    <property type="entry name" value="GLYCOSYL TRANSFERASE"/>
    <property type="match status" value="1"/>
</dbReference>
<protein>
    <submittedName>
        <fullName evidence="2">Glycosyltransferase</fullName>
        <ecNumber evidence="2">2.4.-.-</ecNumber>
    </submittedName>
</protein>